<dbReference type="GO" id="GO:0004674">
    <property type="term" value="F:protein serine/threonine kinase activity"/>
    <property type="evidence" value="ECO:0007669"/>
    <property type="project" value="UniProtKB-EC"/>
</dbReference>
<dbReference type="InterPro" id="IPR012893">
    <property type="entry name" value="HipA-like_C"/>
</dbReference>
<organism evidence="6 7">
    <name type="scientific">Nonomuraea coxensis DSM 45129</name>
    <dbReference type="NCBI Taxonomy" id="1122611"/>
    <lineage>
        <taxon>Bacteria</taxon>
        <taxon>Bacillati</taxon>
        <taxon>Actinomycetota</taxon>
        <taxon>Actinomycetes</taxon>
        <taxon>Streptosporangiales</taxon>
        <taxon>Streptosporangiaceae</taxon>
        <taxon>Nonomuraea</taxon>
    </lineage>
</organism>
<gene>
    <name evidence="6" type="primary">hipA</name>
    <name evidence="6" type="ORF">Nocox_01250</name>
</gene>
<keyword evidence="3 6" id="KW-0418">Kinase</keyword>
<dbReference type="InterPro" id="IPR052028">
    <property type="entry name" value="HipA_Ser/Thr_kinase"/>
</dbReference>
<keyword evidence="2 6" id="KW-0808">Transferase</keyword>
<evidence type="ECO:0000259" key="4">
    <source>
        <dbReference type="Pfam" id="PF07804"/>
    </source>
</evidence>
<dbReference type="Pfam" id="PF13657">
    <property type="entry name" value="Couple_hipA"/>
    <property type="match status" value="1"/>
</dbReference>
<comment type="similarity">
    <text evidence="1">Belongs to the HipA Ser/Thr kinase family.</text>
</comment>
<evidence type="ECO:0000256" key="2">
    <source>
        <dbReference type="ARBA" id="ARBA00022679"/>
    </source>
</evidence>
<feature type="domain" description="HipA-like C-terminal" evidence="4">
    <location>
        <begin position="134"/>
        <end position="369"/>
    </location>
</feature>
<sequence>MSKSGTDAHVFLGDRQVGTLSNRAGRVAFHYSDRAPERPVLGLHYEYDPRRVDKAPGGQLPSWFANLLPERESGLRRFFTAQLGLKHVSDFALLVHLGRDLPGAVHVRSDDPDLADRFFGAGPEVRRQAAKMSFSLAGMQVKLSMRQIQQGEYRYVGVGGDWIVKFPSGKHDLLPENENAMMTWARLAGMNVPEHHLVSPEHLQEVPPELAGSGGSAFAVRRFDRDGEERVHQEDFAQVFNLLPFEKDRGSAEAVGRVIARECPDDMTEFVRRLTACIVMGNTDEHLKNWSLQYPGGRARRLSPAYDLVSVTSYDAFRRDVLTLPIADQADPMYISLDHFRRFADALSIDPEATVATARETAALMAEAWPEVMAECEVPLFVAQHVETRLRSLPLVGRGER</sequence>
<dbReference type="Pfam" id="PF07804">
    <property type="entry name" value="HipA_C"/>
    <property type="match status" value="1"/>
</dbReference>
<dbReference type="NCBIfam" id="TIGR03071">
    <property type="entry name" value="couple_hipA"/>
    <property type="match status" value="1"/>
</dbReference>
<reference evidence="6 7" key="1">
    <citation type="journal article" date="2021" name="ACS Chem. Biol.">
        <title>Genomic-Led Discovery of a Novel Glycopeptide Antibiotic by Nonomuraea coxensis DSM 45129.</title>
        <authorList>
            <person name="Yushchuk O."/>
            <person name="Vior N.M."/>
            <person name="Andreo-Vidal A."/>
            <person name="Berini F."/>
            <person name="Ruckert C."/>
            <person name="Busche T."/>
            <person name="Binda E."/>
            <person name="Kalinowski J."/>
            <person name="Truman A.W."/>
            <person name="Marinelli F."/>
        </authorList>
    </citation>
    <scope>NUCLEOTIDE SEQUENCE [LARGE SCALE GENOMIC DNA]</scope>
    <source>
        <strain evidence="6 7">DSM 45129</strain>
    </source>
</reference>
<evidence type="ECO:0000313" key="6">
    <source>
        <dbReference type="EMBL" id="QYC37884.1"/>
    </source>
</evidence>
<dbReference type="PANTHER" id="PTHR37419">
    <property type="entry name" value="SERINE/THREONINE-PROTEIN KINASE TOXIN HIPA"/>
    <property type="match status" value="1"/>
</dbReference>
<feature type="domain" description="HipA N-terminal subdomain 1" evidence="5">
    <location>
        <begin position="9"/>
        <end position="107"/>
    </location>
</feature>
<name>A0ABX8TSE9_9ACTN</name>
<evidence type="ECO:0000256" key="1">
    <source>
        <dbReference type="ARBA" id="ARBA00010164"/>
    </source>
</evidence>
<dbReference type="Proteomes" id="UP000824681">
    <property type="component" value="Chromosome"/>
</dbReference>
<evidence type="ECO:0000256" key="3">
    <source>
        <dbReference type="ARBA" id="ARBA00022777"/>
    </source>
</evidence>
<accession>A0ABX8TSE9</accession>
<proteinExistence type="inferred from homology"/>
<dbReference type="EC" id="2.7.11.1" evidence="6"/>
<dbReference type="RefSeq" id="WP_020542486.1">
    <property type="nucleotide sequence ID" value="NZ_CP068985.1"/>
</dbReference>
<dbReference type="PANTHER" id="PTHR37419:SF1">
    <property type="entry name" value="SERINE_THREONINE-PROTEIN KINASE TOXIN HIPA"/>
    <property type="match status" value="1"/>
</dbReference>
<dbReference type="InterPro" id="IPR017508">
    <property type="entry name" value="HipA_N1"/>
</dbReference>
<evidence type="ECO:0000259" key="5">
    <source>
        <dbReference type="Pfam" id="PF13657"/>
    </source>
</evidence>
<dbReference type="EMBL" id="CP068985">
    <property type="protein sequence ID" value="QYC37884.1"/>
    <property type="molecule type" value="Genomic_DNA"/>
</dbReference>
<keyword evidence="7" id="KW-1185">Reference proteome</keyword>
<evidence type="ECO:0000313" key="7">
    <source>
        <dbReference type="Proteomes" id="UP000824681"/>
    </source>
</evidence>
<protein>
    <submittedName>
        <fullName evidence="6">Serine/threonine-protein kinase HipA</fullName>
        <ecNumber evidence="6">2.7.11.1</ecNumber>
    </submittedName>
</protein>